<dbReference type="AlphaFoldDB" id="A0A6J6JG01"/>
<dbReference type="Pfam" id="PF08352">
    <property type="entry name" value="oligo_HPY"/>
    <property type="match status" value="1"/>
</dbReference>
<protein>
    <submittedName>
        <fullName evidence="6">Unannotated protein</fullName>
    </submittedName>
</protein>
<evidence type="ECO:0000256" key="1">
    <source>
        <dbReference type="ARBA" id="ARBA00005417"/>
    </source>
</evidence>
<name>A0A6J6JG01_9ZZZZ</name>
<dbReference type="EMBL" id="CAEZVM010000038">
    <property type="protein sequence ID" value="CAB4635464.1"/>
    <property type="molecule type" value="Genomic_DNA"/>
</dbReference>
<dbReference type="InterPro" id="IPR013563">
    <property type="entry name" value="Oligopep_ABC_C"/>
</dbReference>
<feature type="domain" description="ABC transporter" evidence="5">
    <location>
        <begin position="3"/>
        <end position="253"/>
    </location>
</feature>
<dbReference type="CDD" id="cd03257">
    <property type="entry name" value="ABC_NikE_OppD_transporters"/>
    <property type="match status" value="1"/>
</dbReference>
<evidence type="ECO:0000256" key="2">
    <source>
        <dbReference type="ARBA" id="ARBA00022448"/>
    </source>
</evidence>
<dbReference type="Pfam" id="PF00005">
    <property type="entry name" value="ABC_tran"/>
    <property type="match status" value="1"/>
</dbReference>
<dbReference type="InterPro" id="IPR027417">
    <property type="entry name" value="P-loop_NTPase"/>
</dbReference>
<dbReference type="InterPro" id="IPR003439">
    <property type="entry name" value="ABC_transporter-like_ATP-bd"/>
</dbReference>
<sequence>MILKISNLVKHFPAKNNLGGKSKKIVHAVDGVSLELAAGETLGIVGESGCGKTTLARLAIKLLDPTSGSIELEGKDLAQLKGKALRLARREIQIIFQDPYSSLNPRKTVGELIAEPMVVQDVNPEGGREARVRELLTMVGLNAEHYNRYPHEFSGGQRQRIGIARALALNPKVIICDEPVSALDVSIQAQVINLLKDLQKKLGVSYLFIAHDLNVIRHISDRVAVMYLGKIVEIGPTNEIYNNPSHPYTKALISSAPRIKGERGSERIVLEGDVPSPIDPPSGCRFNTRCWKTQDNCRTDEPLLIGTKSHQVACHYPES</sequence>
<comment type="similarity">
    <text evidence="1">Belongs to the ABC transporter superfamily.</text>
</comment>
<dbReference type="PANTHER" id="PTHR43776:SF7">
    <property type="entry name" value="D,D-DIPEPTIDE TRANSPORT ATP-BINDING PROTEIN DDPF-RELATED"/>
    <property type="match status" value="1"/>
</dbReference>
<accession>A0A6J6JG01</accession>
<organism evidence="6">
    <name type="scientific">freshwater metagenome</name>
    <dbReference type="NCBI Taxonomy" id="449393"/>
    <lineage>
        <taxon>unclassified sequences</taxon>
        <taxon>metagenomes</taxon>
        <taxon>ecological metagenomes</taxon>
    </lineage>
</organism>
<proteinExistence type="inferred from homology"/>
<dbReference type="InterPro" id="IPR003593">
    <property type="entry name" value="AAA+_ATPase"/>
</dbReference>
<keyword evidence="3" id="KW-0547">Nucleotide-binding</keyword>
<evidence type="ECO:0000256" key="4">
    <source>
        <dbReference type="ARBA" id="ARBA00022840"/>
    </source>
</evidence>
<dbReference type="PROSITE" id="PS00211">
    <property type="entry name" value="ABC_TRANSPORTER_1"/>
    <property type="match status" value="1"/>
</dbReference>
<dbReference type="GO" id="GO:0005524">
    <property type="term" value="F:ATP binding"/>
    <property type="evidence" value="ECO:0007669"/>
    <property type="project" value="UniProtKB-KW"/>
</dbReference>
<evidence type="ECO:0000256" key="3">
    <source>
        <dbReference type="ARBA" id="ARBA00022741"/>
    </source>
</evidence>
<dbReference type="PROSITE" id="PS50893">
    <property type="entry name" value="ABC_TRANSPORTER_2"/>
    <property type="match status" value="1"/>
</dbReference>
<dbReference type="GO" id="GO:0055085">
    <property type="term" value="P:transmembrane transport"/>
    <property type="evidence" value="ECO:0007669"/>
    <property type="project" value="UniProtKB-ARBA"/>
</dbReference>
<dbReference type="FunFam" id="3.40.50.300:FF:000016">
    <property type="entry name" value="Oligopeptide ABC transporter ATP-binding component"/>
    <property type="match status" value="1"/>
</dbReference>
<dbReference type="NCBIfam" id="TIGR01727">
    <property type="entry name" value="oligo_HPY"/>
    <property type="match status" value="1"/>
</dbReference>
<reference evidence="6" key="1">
    <citation type="submission" date="2020-05" db="EMBL/GenBank/DDBJ databases">
        <authorList>
            <person name="Chiriac C."/>
            <person name="Salcher M."/>
            <person name="Ghai R."/>
            <person name="Kavagutti S V."/>
        </authorList>
    </citation>
    <scope>NUCLEOTIDE SEQUENCE</scope>
</reference>
<keyword evidence="4" id="KW-0067">ATP-binding</keyword>
<dbReference type="InterPro" id="IPR050319">
    <property type="entry name" value="ABC_transp_ATP-bind"/>
</dbReference>
<dbReference type="GO" id="GO:0016887">
    <property type="term" value="F:ATP hydrolysis activity"/>
    <property type="evidence" value="ECO:0007669"/>
    <property type="project" value="InterPro"/>
</dbReference>
<evidence type="ECO:0000313" key="6">
    <source>
        <dbReference type="EMBL" id="CAB4635464.1"/>
    </source>
</evidence>
<evidence type="ECO:0000259" key="5">
    <source>
        <dbReference type="PROSITE" id="PS50893"/>
    </source>
</evidence>
<dbReference type="NCBIfam" id="NF008453">
    <property type="entry name" value="PRK11308.1"/>
    <property type="match status" value="1"/>
</dbReference>
<dbReference type="PANTHER" id="PTHR43776">
    <property type="entry name" value="TRANSPORT ATP-BINDING PROTEIN"/>
    <property type="match status" value="1"/>
</dbReference>
<gene>
    <name evidence="6" type="ORF">UFOPK2032_00911</name>
</gene>
<keyword evidence="2" id="KW-0813">Transport</keyword>
<dbReference type="GO" id="GO:0015833">
    <property type="term" value="P:peptide transport"/>
    <property type="evidence" value="ECO:0007669"/>
    <property type="project" value="InterPro"/>
</dbReference>
<dbReference type="InterPro" id="IPR017871">
    <property type="entry name" value="ABC_transporter-like_CS"/>
</dbReference>
<dbReference type="SUPFAM" id="SSF52540">
    <property type="entry name" value="P-loop containing nucleoside triphosphate hydrolases"/>
    <property type="match status" value="1"/>
</dbReference>
<dbReference type="Gene3D" id="3.40.50.300">
    <property type="entry name" value="P-loop containing nucleotide triphosphate hydrolases"/>
    <property type="match status" value="1"/>
</dbReference>
<dbReference type="SMART" id="SM00382">
    <property type="entry name" value="AAA"/>
    <property type="match status" value="1"/>
</dbReference>